<keyword evidence="2" id="KW-0677">Repeat</keyword>
<dbReference type="CDD" id="cd10719">
    <property type="entry name" value="DnaJ_zf"/>
    <property type="match status" value="1"/>
</dbReference>
<sequence length="376" mass="42173">MRAWILFFLPSLIYLVLAGQDYYEILGVSRDATDKQIKAQYRKLSKRWHPDKNPNVDEAQQKFVELAQAYEVLSDSEQRDIYDRYGEEGLKQRQQGTGGMFHDPFDIFSKFFGGHGHFHTQQRQGPSSETRLNIPLKDFYKGGKISLDISKQLICETCGGLGAASESDIETCSTCRGSGIRIIQHQLAPGFVQKMQTTCDKCRGVGKSIKNPCSVCQGQKVVRGTTQLEVEIEPGVPVNARLTYENEGDQSPDWEAGDLIIELKEVEDPNGWRRRGADLYRSEVIGLVEALGGIERNFTTIDGRTITVKQDGVIQPGTVTIVEGEGMPLYQSQGKGRLYVEWSLVLPEVDNSMALEVKALIDKRKKKGWFGSKEEL</sequence>
<dbReference type="Proteomes" id="UP000186594">
    <property type="component" value="Unassembled WGS sequence"/>
</dbReference>
<dbReference type="HAMAP" id="MF_01152">
    <property type="entry name" value="DnaJ"/>
    <property type="match status" value="1"/>
</dbReference>
<dbReference type="CDD" id="cd06257">
    <property type="entry name" value="DnaJ"/>
    <property type="match status" value="1"/>
</dbReference>
<dbReference type="FunFam" id="2.60.260.20:FF:000003">
    <property type="entry name" value="DnaJ subfamily A member 2"/>
    <property type="match status" value="1"/>
</dbReference>
<feature type="chain" id="PRO_5012798401" evidence="7">
    <location>
        <begin position="19"/>
        <end position="376"/>
    </location>
</feature>
<keyword evidence="4 6" id="KW-0862">Zinc</keyword>
<evidence type="ECO:0000256" key="5">
    <source>
        <dbReference type="ARBA" id="ARBA00023186"/>
    </source>
</evidence>
<dbReference type="OMA" id="KWHEDGD"/>
<evidence type="ECO:0000313" key="11">
    <source>
        <dbReference type="Proteomes" id="UP000186594"/>
    </source>
</evidence>
<dbReference type="InterPro" id="IPR001623">
    <property type="entry name" value="DnaJ_domain"/>
</dbReference>
<dbReference type="Pfam" id="PF00684">
    <property type="entry name" value="DnaJ_CXXCXGXG"/>
    <property type="match status" value="1"/>
</dbReference>
<evidence type="ECO:0000256" key="6">
    <source>
        <dbReference type="PROSITE-ProRule" id="PRU00546"/>
    </source>
</evidence>
<evidence type="ECO:0000256" key="7">
    <source>
        <dbReference type="SAM" id="SignalP"/>
    </source>
</evidence>
<dbReference type="GO" id="GO:0005524">
    <property type="term" value="F:ATP binding"/>
    <property type="evidence" value="ECO:0007669"/>
    <property type="project" value="InterPro"/>
</dbReference>
<dbReference type="PROSITE" id="PS50076">
    <property type="entry name" value="DNAJ_2"/>
    <property type="match status" value="1"/>
</dbReference>
<dbReference type="OrthoDB" id="550424at2759"/>
<accession>A0A1U7LW16</accession>
<feature type="signal peptide" evidence="7">
    <location>
        <begin position="1"/>
        <end position="18"/>
    </location>
</feature>
<evidence type="ECO:0000256" key="2">
    <source>
        <dbReference type="ARBA" id="ARBA00022737"/>
    </source>
</evidence>
<dbReference type="SMART" id="SM00271">
    <property type="entry name" value="DnaJ"/>
    <property type="match status" value="1"/>
</dbReference>
<evidence type="ECO:0000256" key="1">
    <source>
        <dbReference type="ARBA" id="ARBA00022723"/>
    </source>
</evidence>
<proteinExistence type="inferred from homology"/>
<dbReference type="InterPro" id="IPR036410">
    <property type="entry name" value="HSP_DnaJ_Cys-rich_dom_sf"/>
</dbReference>
<feature type="domain" description="J" evidence="8">
    <location>
        <begin position="21"/>
        <end position="86"/>
    </location>
</feature>
<dbReference type="EMBL" id="LXFE01000139">
    <property type="protein sequence ID" value="OLL26876.1"/>
    <property type="molecule type" value="Genomic_DNA"/>
</dbReference>
<feature type="domain" description="CR-type" evidence="9">
    <location>
        <begin position="142"/>
        <end position="225"/>
    </location>
</feature>
<evidence type="ECO:0000313" key="10">
    <source>
        <dbReference type="EMBL" id="OLL26876.1"/>
    </source>
</evidence>
<dbReference type="Gene3D" id="2.10.230.10">
    <property type="entry name" value="Heat shock protein DnaJ, cysteine-rich domain"/>
    <property type="match status" value="1"/>
</dbReference>
<protein>
    <submittedName>
        <fullName evidence="10">DnaJ-related protein spj1</fullName>
    </submittedName>
</protein>
<dbReference type="GO" id="GO:0008270">
    <property type="term" value="F:zinc ion binding"/>
    <property type="evidence" value="ECO:0007669"/>
    <property type="project" value="UniProtKB-KW"/>
</dbReference>
<dbReference type="InterPro" id="IPR008971">
    <property type="entry name" value="HSP40/DnaJ_pept-bd"/>
</dbReference>
<keyword evidence="1 6" id="KW-0479">Metal-binding</keyword>
<dbReference type="InterPro" id="IPR002939">
    <property type="entry name" value="DnaJ_C"/>
</dbReference>
<keyword evidence="7" id="KW-0732">Signal</keyword>
<dbReference type="InterPro" id="IPR018253">
    <property type="entry name" value="DnaJ_domain_CS"/>
</dbReference>
<dbReference type="InterPro" id="IPR001305">
    <property type="entry name" value="HSP_DnaJ_Cys-rich_dom"/>
</dbReference>
<dbReference type="InterPro" id="IPR044713">
    <property type="entry name" value="DNJA1/2-like"/>
</dbReference>
<dbReference type="Pfam" id="PF01556">
    <property type="entry name" value="DnaJ_C"/>
    <property type="match status" value="1"/>
</dbReference>
<dbReference type="InterPro" id="IPR012724">
    <property type="entry name" value="DnaJ"/>
</dbReference>
<dbReference type="Gene3D" id="2.60.260.20">
    <property type="entry name" value="Urease metallochaperone UreE, N-terminal domain"/>
    <property type="match status" value="2"/>
</dbReference>
<dbReference type="GO" id="GO:0030544">
    <property type="term" value="F:Hsp70 protein binding"/>
    <property type="evidence" value="ECO:0007669"/>
    <property type="project" value="InterPro"/>
</dbReference>
<dbReference type="STRING" id="1198029.A0A1U7LW16"/>
<name>A0A1U7LW16_NEOID</name>
<reference evidence="10 11" key="1">
    <citation type="submission" date="2016-04" db="EMBL/GenBank/DDBJ databases">
        <title>Evolutionary innovation and constraint leading to complex multicellularity in the Ascomycota.</title>
        <authorList>
            <person name="Cisse O."/>
            <person name="Nguyen A."/>
            <person name="Hewitt D.A."/>
            <person name="Jedd G."/>
            <person name="Stajich J.E."/>
        </authorList>
    </citation>
    <scope>NUCLEOTIDE SEQUENCE [LARGE SCALE GENOMIC DNA]</scope>
    <source>
        <strain evidence="10 11">DAH-3</strain>
    </source>
</reference>
<dbReference type="GO" id="GO:0006457">
    <property type="term" value="P:protein folding"/>
    <property type="evidence" value="ECO:0007669"/>
    <property type="project" value="InterPro"/>
</dbReference>
<comment type="caution">
    <text evidence="10">The sequence shown here is derived from an EMBL/GenBank/DDBJ whole genome shotgun (WGS) entry which is preliminary data.</text>
</comment>
<dbReference type="GO" id="GO:0051082">
    <property type="term" value="F:unfolded protein binding"/>
    <property type="evidence" value="ECO:0007669"/>
    <property type="project" value="InterPro"/>
</dbReference>
<dbReference type="AlphaFoldDB" id="A0A1U7LW16"/>
<evidence type="ECO:0000256" key="4">
    <source>
        <dbReference type="ARBA" id="ARBA00022833"/>
    </source>
</evidence>
<gene>
    <name evidence="10" type="ORF">NEOLI_001754</name>
</gene>
<dbReference type="Gene3D" id="1.10.287.110">
    <property type="entry name" value="DnaJ domain"/>
    <property type="match status" value="1"/>
</dbReference>
<dbReference type="CDD" id="cd10747">
    <property type="entry name" value="DnaJ_C"/>
    <property type="match status" value="1"/>
</dbReference>
<evidence type="ECO:0000259" key="8">
    <source>
        <dbReference type="PROSITE" id="PS50076"/>
    </source>
</evidence>
<feature type="zinc finger region" description="CR-type" evidence="6">
    <location>
        <begin position="142"/>
        <end position="225"/>
    </location>
</feature>
<dbReference type="InterPro" id="IPR036869">
    <property type="entry name" value="J_dom_sf"/>
</dbReference>
<evidence type="ECO:0000256" key="3">
    <source>
        <dbReference type="ARBA" id="ARBA00022771"/>
    </source>
</evidence>
<keyword evidence="11" id="KW-1185">Reference proteome</keyword>
<dbReference type="FunFam" id="2.10.230.10:FF:000002">
    <property type="entry name" value="Molecular chaperone DnaJ"/>
    <property type="match status" value="1"/>
</dbReference>
<dbReference type="PROSITE" id="PS51188">
    <property type="entry name" value="ZF_CR"/>
    <property type="match status" value="1"/>
</dbReference>
<keyword evidence="3 6" id="KW-0863">Zinc-finger</keyword>
<evidence type="ECO:0000259" key="9">
    <source>
        <dbReference type="PROSITE" id="PS51188"/>
    </source>
</evidence>
<organism evidence="10 11">
    <name type="scientific">Neolecta irregularis (strain DAH-3)</name>
    <dbReference type="NCBI Taxonomy" id="1198029"/>
    <lineage>
        <taxon>Eukaryota</taxon>
        <taxon>Fungi</taxon>
        <taxon>Dikarya</taxon>
        <taxon>Ascomycota</taxon>
        <taxon>Taphrinomycotina</taxon>
        <taxon>Neolectales</taxon>
        <taxon>Neolectaceae</taxon>
        <taxon>Neolecta</taxon>
    </lineage>
</organism>
<dbReference type="Pfam" id="PF00226">
    <property type="entry name" value="DnaJ"/>
    <property type="match status" value="1"/>
</dbReference>
<dbReference type="SUPFAM" id="SSF57938">
    <property type="entry name" value="DnaJ/Hsp40 cysteine-rich domain"/>
    <property type="match status" value="1"/>
</dbReference>
<dbReference type="PRINTS" id="PR00625">
    <property type="entry name" value="JDOMAIN"/>
</dbReference>
<dbReference type="PROSITE" id="PS00636">
    <property type="entry name" value="DNAJ_1"/>
    <property type="match status" value="1"/>
</dbReference>
<dbReference type="GO" id="GO:0009408">
    <property type="term" value="P:response to heat"/>
    <property type="evidence" value="ECO:0007669"/>
    <property type="project" value="InterPro"/>
</dbReference>
<keyword evidence="5" id="KW-0143">Chaperone</keyword>
<dbReference type="SUPFAM" id="SSF49493">
    <property type="entry name" value="HSP40/DnaJ peptide-binding domain"/>
    <property type="match status" value="2"/>
</dbReference>
<dbReference type="PANTHER" id="PTHR43888">
    <property type="entry name" value="DNAJ-LIKE-2, ISOFORM A-RELATED"/>
    <property type="match status" value="1"/>
</dbReference>
<dbReference type="SUPFAM" id="SSF46565">
    <property type="entry name" value="Chaperone J-domain"/>
    <property type="match status" value="1"/>
</dbReference>